<dbReference type="EMBL" id="LR796727">
    <property type="protein sequence ID" value="CAB4161885.1"/>
    <property type="molecule type" value="Genomic_DNA"/>
</dbReference>
<dbReference type="InterPro" id="IPR010982">
    <property type="entry name" value="Lambda_DNA-bd_dom_sf"/>
</dbReference>
<reference evidence="1" key="1">
    <citation type="submission" date="2020-04" db="EMBL/GenBank/DDBJ databases">
        <authorList>
            <person name="Chiriac C."/>
            <person name="Salcher M."/>
            <person name="Ghai R."/>
            <person name="Kavagutti S V."/>
        </authorList>
    </citation>
    <scope>NUCLEOTIDE SEQUENCE</scope>
</reference>
<dbReference type="Gene3D" id="1.10.260.40">
    <property type="entry name" value="lambda repressor-like DNA-binding domains"/>
    <property type="match status" value="1"/>
</dbReference>
<evidence type="ECO:0000313" key="1">
    <source>
        <dbReference type="EMBL" id="CAB4161885.1"/>
    </source>
</evidence>
<dbReference type="GO" id="GO:0003677">
    <property type="term" value="F:DNA binding"/>
    <property type="evidence" value="ECO:0007669"/>
    <property type="project" value="InterPro"/>
</dbReference>
<proteinExistence type="predicted"/>
<accession>A0A6J5NY38</accession>
<protein>
    <submittedName>
        <fullName evidence="1">Uncharacterized protein</fullName>
    </submittedName>
</protein>
<sequence length="87" mass="9773">MNRYPDWASNPRDQTKYMLQIAAVRHQEDGNLYTLSEAIGRHRGYFHAILKDGRGVPAEAAVALEKLTGCPREAFAPEVFKGLTRAE</sequence>
<organism evidence="1">
    <name type="scientific">uncultured Caudovirales phage</name>
    <dbReference type="NCBI Taxonomy" id="2100421"/>
    <lineage>
        <taxon>Viruses</taxon>
        <taxon>Duplodnaviria</taxon>
        <taxon>Heunggongvirae</taxon>
        <taxon>Uroviricota</taxon>
        <taxon>Caudoviricetes</taxon>
        <taxon>Peduoviridae</taxon>
        <taxon>Maltschvirus</taxon>
        <taxon>Maltschvirus maltsch</taxon>
    </lineage>
</organism>
<name>A0A6J5NY38_9CAUD</name>
<gene>
    <name evidence="1" type="ORF">UFOVP786_13</name>
</gene>